<keyword evidence="4" id="KW-1015">Disulfide bond</keyword>
<dbReference type="PANTHER" id="PTHR24264:SF54">
    <property type="entry name" value="PEPTIDASE S1 DOMAIN-CONTAINING PROTEIN"/>
    <property type="match status" value="1"/>
</dbReference>
<dbReference type="InterPro" id="IPR043504">
    <property type="entry name" value="Peptidase_S1_PA_chymotrypsin"/>
</dbReference>
<dbReference type="GO" id="GO:0005615">
    <property type="term" value="C:extracellular space"/>
    <property type="evidence" value="ECO:0007669"/>
    <property type="project" value="TreeGrafter"/>
</dbReference>
<dbReference type="CDD" id="cd00190">
    <property type="entry name" value="Tryp_SPc"/>
    <property type="match status" value="1"/>
</dbReference>
<dbReference type="Proteomes" id="UP000801492">
    <property type="component" value="Unassembled WGS sequence"/>
</dbReference>
<dbReference type="InterPro" id="IPR033116">
    <property type="entry name" value="TRYPSIN_SER"/>
</dbReference>
<dbReference type="PROSITE" id="PS00134">
    <property type="entry name" value="TRYPSIN_HIS"/>
    <property type="match status" value="1"/>
</dbReference>
<evidence type="ECO:0000256" key="4">
    <source>
        <dbReference type="ARBA" id="ARBA00023157"/>
    </source>
</evidence>
<accession>A0A8K0GE31</accession>
<reference evidence="9" key="1">
    <citation type="submission" date="2019-08" db="EMBL/GenBank/DDBJ databases">
        <title>The genome of the North American firefly Photinus pyralis.</title>
        <authorList>
            <consortium name="Photinus pyralis genome working group"/>
            <person name="Fallon T.R."/>
            <person name="Sander Lower S.E."/>
            <person name="Weng J.-K."/>
        </authorList>
    </citation>
    <scope>NUCLEOTIDE SEQUENCE</scope>
    <source>
        <strain evidence="9">TRF0915ILg1</strain>
        <tissue evidence="9">Whole body</tissue>
    </source>
</reference>
<dbReference type="EMBL" id="VTPC01006474">
    <property type="protein sequence ID" value="KAF2894883.1"/>
    <property type="molecule type" value="Genomic_DNA"/>
</dbReference>
<name>A0A8K0GE31_IGNLU</name>
<evidence type="ECO:0000256" key="3">
    <source>
        <dbReference type="ARBA" id="ARBA00022825"/>
    </source>
</evidence>
<keyword evidence="2 5" id="KW-0378">Hydrolase</keyword>
<dbReference type="PANTHER" id="PTHR24264">
    <property type="entry name" value="TRYPSIN-RELATED"/>
    <property type="match status" value="1"/>
</dbReference>
<dbReference type="OrthoDB" id="10059102at2759"/>
<evidence type="ECO:0000256" key="7">
    <source>
        <dbReference type="SAM" id="Phobius"/>
    </source>
</evidence>
<feature type="transmembrane region" description="Helical" evidence="7">
    <location>
        <begin position="557"/>
        <end position="576"/>
    </location>
</feature>
<evidence type="ECO:0000256" key="5">
    <source>
        <dbReference type="RuleBase" id="RU363034"/>
    </source>
</evidence>
<dbReference type="InterPro" id="IPR009003">
    <property type="entry name" value="Peptidase_S1_PA"/>
</dbReference>
<dbReference type="PRINTS" id="PR00722">
    <property type="entry name" value="CHYMOTRYPSIN"/>
</dbReference>
<evidence type="ECO:0000313" key="10">
    <source>
        <dbReference type="Proteomes" id="UP000801492"/>
    </source>
</evidence>
<dbReference type="InterPro" id="IPR050127">
    <property type="entry name" value="Serine_Proteases_S1"/>
</dbReference>
<dbReference type="SMART" id="SM00020">
    <property type="entry name" value="Tryp_SPc"/>
    <property type="match status" value="1"/>
</dbReference>
<dbReference type="CDD" id="cd09272">
    <property type="entry name" value="RNase_HI_RT_Ty1"/>
    <property type="match status" value="1"/>
</dbReference>
<organism evidence="9 10">
    <name type="scientific">Ignelater luminosus</name>
    <name type="common">Cucubano</name>
    <name type="synonym">Pyrophorus luminosus</name>
    <dbReference type="NCBI Taxonomy" id="2038154"/>
    <lineage>
        <taxon>Eukaryota</taxon>
        <taxon>Metazoa</taxon>
        <taxon>Ecdysozoa</taxon>
        <taxon>Arthropoda</taxon>
        <taxon>Hexapoda</taxon>
        <taxon>Insecta</taxon>
        <taxon>Pterygota</taxon>
        <taxon>Neoptera</taxon>
        <taxon>Endopterygota</taxon>
        <taxon>Coleoptera</taxon>
        <taxon>Polyphaga</taxon>
        <taxon>Elateriformia</taxon>
        <taxon>Elateroidea</taxon>
        <taxon>Elateridae</taxon>
        <taxon>Agrypninae</taxon>
        <taxon>Pyrophorini</taxon>
        <taxon>Ignelater</taxon>
    </lineage>
</organism>
<keyword evidence="7" id="KW-0812">Transmembrane</keyword>
<dbReference type="InterPro" id="IPR001254">
    <property type="entry name" value="Trypsin_dom"/>
</dbReference>
<keyword evidence="1 5" id="KW-0645">Protease</keyword>
<evidence type="ECO:0000256" key="2">
    <source>
        <dbReference type="ARBA" id="ARBA00022801"/>
    </source>
</evidence>
<keyword evidence="3 5" id="KW-0720">Serine protease</keyword>
<dbReference type="PROSITE" id="PS50240">
    <property type="entry name" value="TRYPSIN_DOM"/>
    <property type="match status" value="1"/>
</dbReference>
<dbReference type="Gene3D" id="2.40.10.10">
    <property type="entry name" value="Trypsin-like serine proteases"/>
    <property type="match status" value="1"/>
</dbReference>
<dbReference type="Pfam" id="PF00089">
    <property type="entry name" value="Trypsin"/>
    <property type="match status" value="1"/>
</dbReference>
<keyword evidence="7" id="KW-0472">Membrane</keyword>
<evidence type="ECO:0000259" key="8">
    <source>
        <dbReference type="PROSITE" id="PS50240"/>
    </source>
</evidence>
<dbReference type="AlphaFoldDB" id="A0A8K0GE31"/>
<proteinExistence type="predicted"/>
<dbReference type="SUPFAM" id="SSF50494">
    <property type="entry name" value="Trypsin-like serine proteases"/>
    <property type="match status" value="1"/>
</dbReference>
<dbReference type="PROSITE" id="PS00135">
    <property type="entry name" value="TRYPSIN_SER"/>
    <property type="match status" value="1"/>
</dbReference>
<keyword evidence="7" id="KW-1133">Transmembrane helix</keyword>
<evidence type="ECO:0000256" key="1">
    <source>
        <dbReference type="ARBA" id="ARBA00022670"/>
    </source>
</evidence>
<comment type="caution">
    <text evidence="9">The sequence shown here is derived from an EMBL/GenBank/DDBJ whole genome shotgun (WGS) entry which is preliminary data.</text>
</comment>
<evidence type="ECO:0000313" key="9">
    <source>
        <dbReference type="EMBL" id="KAF2894883.1"/>
    </source>
</evidence>
<evidence type="ECO:0000256" key="6">
    <source>
        <dbReference type="SAM" id="MobiDB-lite"/>
    </source>
</evidence>
<feature type="domain" description="Peptidase S1" evidence="8">
    <location>
        <begin position="327"/>
        <end position="551"/>
    </location>
</feature>
<feature type="region of interest" description="Disordered" evidence="6">
    <location>
        <begin position="81"/>
        <end position="123"/>
    </location>
</feature>
<dbReference type="InterPro" id="IPR001314">
    <property type="entry name" value="Peptidase_S1A"/>
</dbReference>
<keyword evidence="10" id="KW-1185">Reference proteome</keyword>
<gene>
    <name evidence="9" type="ORF">ILUMI_11287</name>
</gene>
<dbReference type="GO" id="GO:0006508">
    <property type="term" value="P:proteolysis"/>
    <property type="evidence" value="ECO:0007669"/>
    <property type="project" value="UniProtKB-KW"/>
</dbReference>
<dbReference type="FunFam" id="2.40.10.10:FF:000010">
    <property type="entry name" value="Kallikrein related peptidase 11"/>
    <property type="match status" value="1"/>
</dbReference>
<protein>
    <recommendedName>
        <fullName evidence="8">Peptidase S1 domain-containing protein</fullName>
    </recommendedName>
</protein>
<dbReference type="InterPro" id="IPR018114">
    <property type="entry name" value="TRYPSIN_HIS"/>
</dbReference>
<sequence>METILEANRVLDIVKTETNVDGLNATEKATYIKGNAKATSLIVQGVKDFQLEALREQRSAHGICGRAGHYKRDCRVNVARGRGTNNYRGRRQNEGTNSRPGERNQRHRRLRPDSRRRTTRGTYHGRYVQQSKVLKLSQSNYIRKLLNKFNMKDCKDCIDEKLQLSNLSCKVPTDKPFRQLIGSLMYLMLGTCPDICSALNYFRLEFKRGTEEGLVCYVDADWGSDQNDPLRHAELVVLCSSVGEGLWLEKLLVDLGVDAKRHIDLKFKFVCEILEKKHIKLSYIETAAQQADILTKDLQYGSFAKSNISSSGLAALASTHIKAEASVGLSLYAFASFRYYNQHICGATIIDEKHVLTASHCCFSKKELLPAKGITIVVGDLTLSKPTYYTVERKVEYVFTHPLYNQKDLSNDIAVLRVKKSFGDWNSMMKPINLATVLPESDTGCLVSGWGKLKSTDEYISDDLYKVIVPTMSNETCKTFYRGDLIKDGMFCAGFKFGQKDSCQGDSGGPLVCNNVLAGVVSWGVDCARAYRPGVYTDVAKYNEWIQEQIQRSSSRVTSTSSMIYIAAALVVLLLIQY</sequence>
<dbReference type="GO" id="GO:0004252">
    <property type="term" value="F:serine-type endopeptidase activity"/>
    <property type="evidence" value="ECO:0007669"/>
    <property type="project" value="InterPro"/>
</dbReference>